<evidence type="ECO:0000313" key="3">
    <source>
        <dbReference type="Proteomes" id="UP000693970"/>
    </source>
</evidence>
<accession>A0A9K3P7V1</accession>
<gene>
    <name evidence="2" type="ORF">IV203_020514</name>
</gene>
<keyword evidence="1" id="KW-1133">Transmembrane helix</keyword>
<organism evidence="2 3">
    <name type="scientific">Nitzschia inconspicua</name>
    <dbReference type="NCBI Taxonomy" id="303405"/>
    <lineage>
        <taxon>Eukaryota</taxon>
        <taxon>Sar</taxon>
        <taxon>Stramenopiles</taxon>
        <taxon>Ochrophyta</taxon>
        <taxon>Bacillariophyta</taxon>
        <taxon>Bacillariophyceae</taxon>
        <taxon>Bacillariophycidae</taxon>
        <taxon>Bacillariales</taxon>
        <taxon>Bacillariaceae</taxon>
        <taxon>Nitzschia</taxon>
    </lineage>
</organism>
<dbReference type="Proteomes" id="UP000693970">
    <property type="component" value="Unassembled WGS sequence"/>
</dbReference>
<reference evidence="2" key="1">
    <citation type="journal article" date="2021" name="Sci. Rep.">
        <title>Diploid genomic architecture of Nitzschia inconspicua, an elite biomass production diatom.</title>
        <authorList>
            <person name="Oliver A."/>
            <person name="Podell S."/>
            <person name="Pinowska A."/>
            <person name="Traller J.C."/>
            <person name="Smith S.R."/>
            <person name="McClure R."/>
            <person name="Beliaev A."/>
            <person name="Bohutskyi P."/>
            <person name="Hill E.A."/>
            <person name="Rabines A."/>
            <person name="Zheng H."/>
            <person name="Allen L.Z."/>
            <person name="Kuo A."/>
            <person name="Grigoriev I.V."/>
            <person name="Allen A.E."/>
            <person name="Hazlebeck D."/>
            <person name="Allen E.E."/>
        </authorList>
    </citation>
    <scope>NUCLEOTIDE SEQUENCE</scope>
    <source>
        <strain evidence="2">Hildebrandi</strain>
    </source>
</reference>
<dbReference type="AlphaFoldDB" id="A0A9K3P7V1"/>
<sequence length="334" mass="37589">MVISNGIFPPKTTARDDVAKTAAAPAAPIKHSDLLGISEINALISKATRHSIFTWVVLFVSLYSTTPPHELVYLSESERTAAMVALLSLLIATFLLIMPFVLRRRKLGALIWAALATQTIAIITNAQLAFFPTIVRIDAVTRSPVYLVRWCEWIPLAGQMTFLSEAVALQKKGNKTNQSSDYKAAIRNSVAQSLSCLSGGLICVHCNSYIWWAFFMSISVATWVMIFPRVMAKRRVFLHTKFLRNSAGVATDDSYRQLELRDRLRFSYHLILTCSVVWSILVVLYCINAYIYRILPPDHPWKDKAPAMIVDTFFDVLAKALYLRCIVEVHLSVF</sequence>
<keyword evidence="3" id="KW-1185">Reference proteome</keyword>
<reference evidence="2" key="2">
    <citation type="submission" date="2021-04" db="EMBL/GenBank/DDBJ databases">
        <authorList>
            <person name="Podell S."/>
        </authorList>
    </citation>
    <scope>NUCLEOTIDE SEQUENCE</scope>
    <source>
        <strain evidence="2">Hildebrandi</strain>
    </source>
</reference>
<dbReference type="EMBL" id="JAGRRH010000107">
    <property type="protein sequence ID" value="KAG7336806.1"/>
    <property type="molecule type" value="Genomic_DNA"/>
</dbReference>
<evidence type="ECO:0000313" key="2">
    <source>
        <dbReference type="EMBL" id="KAG7336806.1"/>
    </source>
</evidence>
<feature type="transmembrane region" description="Helical" evidence="1">
    <location>
        <begin position="109"/>
        <end position="130"/>
    </location>
</feature>
<keyword evidence="1" id="KW-0472">Membrane</keyword>
<keyword evidence="1" id="KW-0812">Transmembrane</keyword>
<feature type="transmembrane region" description="Helical" evidence="1">
    <location>
        <begin position="81"/>
        <end position="102"/>
    </location>
</feature>
<comment type="caution">
    <text evidence="2">The sequence shown here is derived from an EMBL/GenBank/DDBJ whole genome shotgun (WGS) entry which is preliminary data.</text>
</comment>
<proteinExistence type="predicted"/>
<name>A0A9K3P7V1_9STRA</name>
<feature type="transmembrane region" description="Helical" evidence="1">
    <location>
        <begin position="266"/>
        <end position="292"/>
    </location>
</feature>
<dbReference type="OrthoDB" id="45772at2759"/>
<protein>
    <submittedName>
        <fullName evidence="2">Uncharacterized protein</fullName>
    </submittedName>
</protein>
<evidence type="ECO:0000256" key="1">
    <source>
        <dbReference type="SAM" id="Phobius"/>
    </source>
</evidence>
<feature type="transmembrane region" description="Helical" evidence="1">
    <location>
        <begin position="209"/>
        <end position="227"/>
    </location>
</feature>